<proteinExistence type="predicted"/>
<sequence length="60" mass="7129">SGNLKKEESEFIKKIAKKWQKKRTNEIVAFTHEQLPYKICSPGEVIPYELITQQEPEYVY</sequence>
<name>A0A2M8L1L4_9BACT</name>
<protein>
    <submittedName>
        <fullName evidence="1">Uncharacterized protein</fullName>
    </submittedName>
</protein>
<evidence type="ECO:0000313" key="1">
    <source>
        <dbReference type="EMBL" id="PJE66767.1"/>
    </source>
</evidence>
<feature type="non-terminal residue" evidence="1">
    <location>
        <position position="1"/>
    </location>
</feature>
<dbReference type="Proteomes" id="UP000229766">
    <property type="component" value="Unassembled WGS sequence"/>
</dbReference>
<comment type="caution">
    <text evidence="1">The sequence shown here is derived from an EMBL/GenBank/DDBJ whole genome shotgun (WGS) entry which is preliminary data.</text>
</comment>
<dbReference type="EMBL" id="PFEI01000141">
    <property type="protein sequence ID" value="PJE66767.1"/>
    <property type="molecule type" value="Genomic_DNA"/>
</dbReference>
<organism evidence="1 2">
    <name type="scientific">Candidatus Shapirobacteria bacterium CG10_big_fil_rev_8_21_14_0_10_36_6</name>
    <dbReference type="NCBI Taxonomy" id="1974886"/>
    <lineage>
        <taxon>Bacteria</taxon>
        <taxon>Candidatus Shapironibacteriota</taxon>
    </lineage>
</organism>
<dbReference type="AlphaFoldDB" id="A0A2M8L1L4"/>
<gene>
    <name evidence="1" type="ORF">COU93_02460</name>
</gene>
<reference evidence="2" key="1">
    <citation type="submission" date="2017-09" db="EMBL/GenBank/DDBJ databases">
        <title>Depth-based differentiation of microbial function through sediment-hosted aquifers and enrichment of novel symbionts in the deep terrestrial subsurface.</title>
        <authorList>
            <person name="Probst A.J."/>
            <person name="Ladd B."/>
            <person name="Jarett J.K."/>
            <person name="Geller-Mcgrath D.E."/>
            <person name="Sieber C.M.K."/>
            <person name="Emerson J.B."/>
            <person name="Anantharaman K."/>
            <person name="Thomas B.C."/>
            <person name="Malmstrom R."/>
            <person name="Stieglmeier M."/>
            <person name="Klingl A."/>
            <person name="Woyke T."/>
            <person name="Ryan C.M."/>
            <person name="Banfield J.F."/>
        </authorList>
    </citation>
    <scope>NUCLEOTIDE SEQUENCE [LARGE SCALE GENOMIC DNA]</scope>
</reference>
<evidence type="ECO:0000313" key="2">
    <source>
        <dbReference type="Proteomes" id="UP000229766"/>
    </source>
</evidence>
<accession>A0A2M8L1L4</accession>